<dbReference type="RefSeq" id="WP_004784020.1">
    <property type="nucleotide sequence ID" value="NZ_SORO01000001.1"/>
</dbReference>
<reference evidence="2 3" key="1">
    <citation type="submission" date="2019-03" db="EMBL/GenBank/DDBJ databases">
        <title>Genomic Encyclopedia of Archaeal and Bacterial Type Strains, Phase II (KMG-II): from individual species to whole genera.</title>
        <authorList>
            <person name="Goeker M."/>
        </authorList>
    </citation>
    <scope>NUCLEOTIDE SEQUENCE [LARGE SCALE GENOMIC DNA]</scope>
    <source>
        <strain evidence="2 3">DSM 21537</strain>
    </source>
</reference>
<dbReference type="EMBL" id="SORO01000001">
    <property type="protein sequence ID" value="TDY71175.1"/>
    <property type="molecule type" value="Genomic_DNA"/>
</dbReference>
<dbReference type="Pfam" id="PF00248">
    <property type="entry name" value="Aldo_ket_red"/>
    <property type="match status" value="1"/>
</dbReference>
<evidence type="ECO:0000259" key="1">
    <source>
        <dbReference type="Pfam" id="PF00248"/>
    </source>
</evidence>
<protein>
    <submittedName>
        <fullName evidence="2">Aryl-alcohol dehydrogenase-like predicted oxidoreductase</fullName>
    </submittedName>
</protein>
<keyword evidence="3" id="KW-1185">Reference proteome</keyword>
<dbReference type="PANTHER" id="PTHR43312">
    <property type="entry name" value="D-THREO-ALDOSE 1-DEHYDROGENASE"/>
    <property type="match status" value="1"/>
</dbReference>
<organism evidence="2 3">
    <name type="scientific">Leptospira meyeri</name>
    <dbReference type="NCBI Taxonomy" id="29508"/>
    <lineage>
        <taxon>Bacteria</taxon>
        <taxon>Pseudomonadati</taxon>
        <taxon>Spirochaetota</taxon>
        <taxon>Spirochaetia</taxon>
        <taxon>Leptospirales</taxon>
        <taxon>Leptospiraceae</taxon>
        <taxon>Leptospira</taxon>
    </lineage>
</organism>
<dbReference type="Gene3D" id="3.20.20.100">
    <property type="entry name" value="NADP-dependent oxidoreductase domain"/>
    <property type="match status" value="1"/>
</dbReference>
<dbReference type="GeneID" id="79825488"/>
<dbReference type="PANTHER" id="PTHR43312:SF1">
    <property type="entry name" value="NADP-DEPENDENT OXIDOREDUCTASE DOMAIN-CONTAINING PROTEIN"/>
    <property type="match status" value="1"/>
</dbReference>
<dbReference type="InterPro" id="IPR053135">
    <property type="entry name" value="AKR2_Oxidoreductase"/>
</dbReference>
<dbReference type="CDD" id="cd19097">
    <property type="entry name" value="AKR_unchar"/>
    <property type="match status" value="1"/>
</dbReference>
<evidence type="ECO:0000313" key="2">
    <source>
        <dbReference type="EMBL" id="TDY71175.1"/>
    </source>
</evidence>
<dbReference type="InterPro" id="IPR023210">
    <property type="entry name" value="NADP_OxRdtase_dom"/>
</dbReference>
<evidence type="ECO:0000313" key="3">
    <source>
        <dbReference type="Proteomes" id="UP000294684"/>
    </source>
</evidence>
<feature type="domain" description="NADP-dependent oxidoreductase" evidence="1">
    <location>
        <begin position="2"/>
        <end position="267"/>
    </location>
</feature>
<gene>
    <name evidence="2" type="ORF">CLV96_0130</name>
</gene>
<dbReference type="InterPro" id="IPR036812">
    <property type="entry name" value="NAD(P)_OxRdtase_dom_sf"/>
</dbReference>
<sequence length="295" mass="33722">MKIGLGTVQFGMDYGVSNQTGKTNQAEVNLILNKALELGIRKLDTAYLYGDSESVLGQNQKELNRFDVITKTRKFGYTTFTKDDAKLIRESFLESLSRLKLNKVYGLMFHDSSDLLKENSGYLWDELVSLKAEDKVTKIGVSVYSPNQTEEILKKYPIEIIQFPLNIYDHSFLQNGFLSKLKKLDIEIHVRSVFLQGLALMPSNELPTYFKSVKNHIQECQEILRSKGITMLEVALDFIKSIQEVDFAILGINNTSQLLEIIDSYHSEKNFDGIDYSNFAIFDENITNPSKWKLT</sequence>
<dbReference type="AlphaFoldDB" id="A0A4R8MVQ8"/>
<dbReference type="Proteomes" id="UP000294684">
    <property type="component" value="Unassembled WGS sequence"/>
</dbReference>
<comment type="caution">
    <text evidence="2">The sequence shown here is derived from an EMBL/GenBank/DDBJ whole genome shotgun (WGS) entry which is preliminary data.</text>
</comment>
<dbReference type="OrthoDB" id="9773828at2"/>
<dbReference type="SUPFAM" id="SSF51430">
    <property type="entry name" value="NAD(P)-linked oxidoreductase"/>
    <property type="match status" value="1"/>
</dbReference>
<dbReference type="STRING" id="1193051.LEP1GSC017_3838"/>
<accession>A0A4R8MVQ8</accession>
<name>A0A4R8MVQ8_LEPME</name>
<proteinExistence type="predicted"/>